<dbReference type="SMART" id="SM00448">
    <property type="entry name" value="REC"/>
    <property type="match status" value="1"/>
</dbReference>
<name>Q01ZL6_SOLUE</name>
<dbReference type="CDD" id="cd00082">
    <property type="entry name" value="HisKA"/>
    <property type="match status" value="1"/>
</dbReference>
<dbReference type="FunCoup" id="Q01ZL6">
    <property type="interactions" value="321"/>
</dbReference>
<evidence type="ECO:0000259" key="7">
    <source>
        <dbReference type="PROSITE" id="PS50110"/>
    </source>
</evidence>
<dbReference type="InterPro" id="IPR005467">
    <property type="entry name" value="His_kinase_dom"/>
</dbReference>
<gene>
    <name evidence="8" type="ordered locus">Acid_3932</name>
</gene>
<dbReference type="SUPFAM" id="SSF55874">
    <property type="entry name" value="ATPase domain of HSP90 chaperone/DNA topoisomerase II/histidine kinase"/>
    <property type="match status" value="1"/>
</dbReference>
<dbReference type="EC" id="2.7.13.3" evidence="2"/>
<keyword evidence="5" id="KW-0812">Transmembrane</keyword>
<dbReference type="EMBL" id="CP000473">
    <property type="protein sequence ID" value="ABJ84899.1"/>
    <property type="molecule type" value="Genomic_DNA"/>
</dbReference>
<dbReference type="InterPro" id="IPR036890">
    <property type="entry name" value="HATPase_C_sf"/>
</dbReference>
<dbReference type="Gene3D" id="3.30.565.10">
    <property type="entry name" value="Histidine kinase-like ATPase, C-terminal domain"/>
    <property type="match status" value="1"/>
</dbReference>
<feature type="modified residue" description="4-aspartylphosphate" evidence="4">
    <location>
        <position position="616"/>
    </location>
</feature>
<dbReference type="eggNOG" id="COG4191">
    <property type="taxonomic scope" value="Bacteria"/>
</dbReference>
<dbReference type="GO" id="GO:0000155">
    <property type="term" value="F:phosphorelay sensor kinase activity"/>
    <property type="evidence" value="ECO:0007669"/>
    <property type="project" value="InterPro"/>
</dbReference>
<dbReference type="InterPro" id="IPR003594">
    <property type="entry name" value="HATPase_dom"/>
</dbReference>
<dbReference type="InParanoid" id="Q01ZL6"/>
<dbReference type="eggNOG" id="COG0784">
    <property type="taxonomic scope" value="Bacteria"/>
</dbReference>
<dbReference type="SUPFAM" id="SSF52172">
    <property type="entry name" value="CheY-like"/>
    <property type="match status" value="1"/>
</dbReference>
<dbReference type="Gene3D" id="1.10.287.130">
    <property type="match status" value="1"/>
</dbReference>
<keyword evidence="5" id="KW-1133">Transmembrane helix</keyword>
<evidence type="ECO:0000313" key="8">
    <source>
        <dbReference type="EMBL" id="ABJ84899.1"/>
    </source>
</evidence>
<evidence type="ECO:0000256" key="4">
    <source>
        <dbReference type="PROSITE-ProRule" id="PRU00169"/>
    </source>
</evidence>
<feature type="domain" description="Response regulatory" evidence="7">
    <location>
        <begin position="565"/>
        <end position="681"/>
    </location>
</feature>
<reference evidence="8" key="1">
    <citation type="submission" date="2006-10" db="EMBL/GenBank/DDBJ databases">
        <title>Complete sequence of Solibacter usitatus Ellin6076.</title>
        <authorList>
            <consortium name="US DOE Joint Genome Institute"/>
            <person name="Copeland A."/>
            <person name="Lucas S."/>
            <person name="Lapidus A."/>
            <person name="Barry K."/>
            <person name="Detter J.C."/>
            <person name="Glavina del Rio T."/>
            <person name="Hammon N."/>
            <person name="Israni S."/>
            <person name="Dalin E."/>
            <person name="Tice H."/>
            <person name="Pitluck S."/>
            <person name="Thompson L.S."/>
            <person name="Brettin T."/>
            <person name="Bruce D."/>
            <person name="Han C."/>
            <person name="Tapia R."/>
            <person name="Gilna P."/>
            <person name="Schmutz J."/>
            <person name="Larimer F."/>
            <person name="Land M."/>
            <person name="Hauser L."/>
            <person name="Kyrpides N."/>
            <person name="Mikhailova N."/>
            <person name="Janssen P.H."/>
            <person name="Kuske C.R."/>
            <person name="Richardson P."/>
        </authorList>
    </citation>
    <scope>NUCLEOTIDE SEQUENCE</scope>
    <source>
        <strain evidence="8">Ellin6076</strain>
    </source>
</reference>
<dbReference type="KEGG" id="sus:Acid_3932"/>
<dbReference type="InterPro" id="IPR011006">
    <property type="entry name" value="CheY-like_superfamily"/>
</dbReference>
<keyword evidence="5" id="KW-0472">Membrane</keyword>
<dbReference type="SMART" id="SM00062">
    <property type="entry name" value="PBPb"/>
    <property type="match status" value="1"/>
</dbReference>
<dbReference type="SMART" id="SM00387">
    <property type="entry name" value="HATPase_c"/>
    <property type="match status" value="1"/>
</dbReference>
<dbReference type="InterPro" id="IPR001638">
    <property type="entry name" value="Solute-binding_3/MltF_N"/>
</dbReference>
<dbReference type="SUPFAM" id="SSF53850">
    <property type="entry name" value="Periplasmic binding protein-like II"/>
    <property type="match status" value="1"/>
</dbReference>
<feature type="domain" description="Histidine kinase" evidence="6">
    <location>
        <begin position="329"/>
        <end position="544"/>
    </location>
</feature>
<dbReference type="Gene3D" id="3.40.50.2300">
    <property type="match status" value="1"/>
</dbReference>
<keyword evidence="3 4" id="KW-0597">Phosphoprotein</keyword>
<dbReference type="eggNOG" id="COG0834">
    <property type="taxonomic scope" value="Bacteria"/>
</dbReference>
<evidence type="ECO:0000256" key="2">
    <source>
        <dbReference type="ARBA" id="ARBA00012438"/>
    </source>
</evidence>
<evidence type="ECO:0000259" key="6">
    <source>
        <dbReference type="PROSITE" id="PS50109"/>
    </source>
</evidence>
<keyword evidence="8" id="KW-0808">Transferase</keyword>
<keyword evidence="8" id="KW-0418">Kinase</keyword>
<evidence type="ECO:0000256" key="3">
    <source>
        <dbReference type="ARBA" id="ARBA00022553"/>
    </source>
</evidence>
<evidence type="ECO:0000256" key="5">
    <source>
        <dbReference type="SAM" id="Phobius"/>
    </source>
</evidence>
<protein>
    <recommendedName>
        <fullName evidence="2">histidine kinase</fullName>
        <ecNumber evidence="2">2.7.13.3</ecNumber>
    </recommendedName>
</protein>
<dbReference type="SUPFAM" id="SSF47384">
    <property type="entry name" value="Homodimeric domain of signal transducing histidine kinase"/>
    <property type="match status" value="1"/>
</dbReference>
<dbReference type="Gene3D" id="3.40.190.10">
    <property type="entry name" value="Periplasmic binding protein-like II"/>
    <property type="match status" value="2"/>
</dbReference>
<dbReference type="AlphaFoldDB" id="Q01ZL6"/>
<dbReference type="Pfam" id="PF00497">
    <property type="entry name" value="SBP_bac_3"/>
    <property type="match status" value="1"/>
</dbReference>
<dbReference type="InterPro" id="IPR004358">
    <property type="entry name" value="Sig_transdc_His_kin-like_C"/>
</dbReference>
<dbReference type="PROSITE" id="PS50110">
    <property type="entry name" value="RESPONSE_REGULATORY"/>
    <property type="match status" value="1"/>
</dbReference>
<dbReference type="Pfam" id="PF02518">
    <property type="entry name" value="HATPase_c"/>
    <property type="match status" value="1"/>
</dbReference>
<dbReference type="SMART" id="SM00388">
    <property type="entry name" value="HisKA"/>
    <property type="match status" value="1"/>
</dbReference>
<dbReference type="PROSITE" id="PS50109">
    <property type="entry name" value="HIS_KIN"/>
    <property type="match status" value="1"/>
</dbReference>
<accession>Q01ZL6</accession>
<comment type="catalytic activity">
    <reaction evidence="1">
        <text>ATP + protein L-histidine = ADP + protein N-phospho-L-histidine.</text>
        <dbReference type="EC" id="2.7.13.3"/>
    </reaction>
</comment>
<dbReference type="InterPro" id="IPR036097">
    <property type="entry name" value="HisK_dim/P_sf"/>
</dbReference>
<dbReference type="OrthoDB" id="9815750at2"/>
<dbReference type="PRINTS" id="PR00344">
    <property type="entry name" value="BCTRLSENSOR"/>
</dbReference>
<dbReference type="InterPro" id="IPR003661">
    <property type="entry name" value="HisK_dim/P_dom"/>
</dbReference>
<dbReference type="HOGENOM" id="CLU_402190_0_0_0"/>
<feature type="transmembrane region" description="Helical" evidence="5">
    <location>
        <begin position="272"/>
        <end position="291"/>
    </location>
</feature>
<dbReference type="PANTHER" id="PTHR43065">
    <property type="entry name" value="SENSOR HISTIDINE KINASE"/>
    <property type="match status" value="1"/>
</dbReference>
<dbReference type="InterPro" id="IPR001789">
    <property type="entry name" value="Sig_transdc_resp-reg_receiver"/>
</dbReference>
<evidence type="ECO:0000256" key="1">
    <source>
        <dbReference type="ARBA" id="ARBA00000085"/>
    </source>
</evidence>
<proteinExistence type="predicted"/>
<dbReference type="STRING" id="234267.Acid_3932"/>
<feature type="transmembrane region" description="Helical" evidence="5">
    <location>
        <begin position="6"/>
        <end position="24"/>
    </location>
</feature>
<dbReference type="Pfam" id="PF00072">
    <property type="entry name" value="Response_reg"/>
    <property type="match status" value="1"/>
</dbReference>
<dbReference type="PANTHER" id="PTHR43065:SF42">
    <property type="entry name" value="TWO-COMPONENT SENSOR PPRA"/>
    <property type="match status" value="1"/>
</dbReference>
<organism evidence="8">
    <name type="scientific">Solibacter usitatus (strain Ellin6076)</name>
    <dbReference type="NCBI Taxonomy" id="234267"/>
    <lineage>
        <taxon>Bacteria</taxon>
        <taxon>Pseudomonadati</taxon>
        <taxon>Acidobacteriota</taxon>
        <taxon>Terriglobia</taxon>
        <taxon>Bryobacterales</taxon>
        <taxon>Solibacteraceae</taxon>
        <taxon>Candidatus Solibacter</taxon>
    </lineage>
</organism>
<sequence precursor="true">MNKRLWAGIVALLAAVAVFTWYCMRPPDFGNRVYRIGWMISPPFQLRGPDGGPSGISVELVKQAARRVGIKLEWRYWNSTSDSALLSNSVDLWPLITIRPERLKVLHITDPYLQHEHCLLVRDDSSFTRAEDLATANIGMANVNIDARLLHTILPHAVPVPSDLIGGAIDDVCNRAADAAFMDRFTATAALLQRGGCGGHALRWIPVPQLHVQLGVGSTFEHKDAADAIRREIGALAQEGKLASIFGQWGYMSGQDAAIMGVIDSRRREARLFTIALVFALMFLLAVWQTVRLTREKTRTLEAEKALRESQERYMQSQKMESIGRLAGGVAHDFNNILTVINGYSDIVYHQLSEVDPRRAQVNEIRKAGAHAAELTQQLLAFSRKQVGRPRPVNLNSVVSEAEKMLRRILGEDVRLITRLDPSTGLILADPGYVHQMLMNLAVNARDAMPDGGSLVIETSDAQRHDEEGSRIAVCLSVTDTGSGMDEETRKNIFEPFFTTKGTKGTGLGLATVYGIVQQSQGSIEVLTEPGKGSTFRVYLPRVEGVDESPVPKPAAAVAVHGAETILVVEDQDEVRCFVVDVLARRGYRVLQAGDGPQALAVAEQCTGKIDVLLTDVVLPGMNGRELAERFRELRPATKIIYTSGYTQDLIADRGILHRDVNYVPKPYTADQITAKVREAIDAP</sequence>